<evidence type="ECO:0000313" key="1">
    <source>
        <dbReference type="EMBL" id="GKV28422.1"/>
    </source>
</evidence>
<gene>
    <name evidence="1" type="ORF">SLEP1_g37483</name>
</gene>
<dbReference type="AlphaFoldDB" id="A0AAV5KUQ9"/>
<sequence>MCFFLFFYIYMFNLQINHFISMYIHSFIQDLELIKGILY</sequence>
<dbReference type="EMBL" id="BPVZ01000079">
    <property type="protein sequence ID" value="GKV28422.1"/>
    <property type="molecule type" value="Genomic_DNA"/>
</dbReference>
<comment type="caution">
    <text evidence="1">The sequence shown here is derived from an EMBL/GenBank/DDBJ whole genome shotgun (WGS) entry which is preliminary data.</text>
</comment>
<organism evidence="1 2">
    <name type="scientific">Rubroshorea leprosula</name>
    <dbReference type="NCBI Taxonomy" id="152421"/>
    <lineage>
        <taxon>Eukaryota</taxon>
        <taxon>Viridiplantae</taxon>
        <taxon>Streptophyta</taxon>
        <taxon>Embryophyta</taxon>
        <taxon>Tracheophyta</taxon>
        <taxon>Spermatophyta</taxon>
        <taxon>Magnoliopsida</taxon>
        <taxon>eudicotyledons</taxon>
        <taxon>Gunneridae</taxon>
        <taxon>Pentapetalae</taxon>
        <taxon>rosids</taxon>
        <taxon>malvids</taxon>
        <taxon>Malvales</taxon>
        <taxon>Dipterocarpaceae</taxon>
        <taxon>Rubroshorea</taxon>
    </lineage>
</organism>
<protein>
    <submittedName>
        <fullName evidence="1">Uncharacterized protein</fullName>
    </submittedName>
</protein>
<dbReference type="Proteomes" id="UP001054252">
    <property type="component" value="Unassembled WGS sequence"/>
</dbReference>
<proteinExistence type="predicted"/>
<keyword evidence="2" id="KW-1185">Reference proteome</keyword>
<reference evidence="1 2" key="1">
    <citation type="journal article" date="2021" name="Commun. Biol.">
        <title>The genome of Shorea leprosula (Dipterocarpaceae) highlights the ecological relevance of drought in aseasonal tropical rainforests.</title>
        <authorList>
            <person name="Ng K.K.S."/>
            <person name="Kobayashi M.J."/>
            <person name="Fawcett J.A."/>
            <person name="Hatakeyama M."/>
            <person name="Paape T."/>
            <person name="Ng C.H."/>
            <person name="Ang C.C."/>
            <person name="Tnah L.H."/>
            <person name="Lee C.T."/>
            <person name="Nishiyama T."/>
            <person name="Sese J."/>
            <person name="O'Brien M.J."/>
            <person name="Copetti D."/>
            <person name="Mohd Noor M.I."/>
            <person name="Ong R.C."/>
            <person name="Putra M."/>
            <person name="Sireger I.Z."/>
            <person name="Indrioko S."/>
            <person name="Kosugi Y."/>
            <person name="Izuno A."/>
            <person name="Isagi Y."/>
            <person name="Lee S.L."/>
            <person name="Shimizu K.K."/>
        </authorList>
    </citation>
    <scope>NUCLEOTIDE SEQUENCE [LARGE SCALE GENOMIC DNA]</scope>
    <source>
        <strain evidence="1">214</strain>
    </source>
</reference>
<evidence type="ECO:0000313" key="2">
    <source>
        <dbReference type="Proteomes" id="UP001054252"/>
    </source>
</evidence>
<accession>A0AAV5KUQ9</accession>
<name>A0AAV5KUQ9_9ROSI</name>